<proteinExistence type="predicted"/>
<evidence type="ECO:0000313" key="1">
    <source>
        <dbReference type="EMBL" id="MFC7332370.1"/>
    </source>
</evidence>
<dbReference type="Proteomes" id="UP001596456">
    <property type="component" value="Unassembled WGS sequence"/>
</dbReference>
<reference evidence="2" key="1">
    <citation type="journal article" date="2019" name="Int. J. Syst. Evol. Microbiol.">
        <title>The Global Catalogue of Microorganisms (GCM) 10K type strain sequencing project: providing services to taxonomists for standard genome sequencing and annotation.</title>
        <authorList>
            <consortium name="The Broad Institute Genomics Platform"/>
            <consortium name="The Broad Institute Genome Sequencing Center for Infectious Disease"/>
            <person name="Wu L."/>
            <person name="Ma J."/>
        </authorList>
    </citation>
    <scope>NUCLEOTIDE SEQUENCE [LARGE SCALE GENOMIC DNA]</scope>
    <source>
        <strain evidence="2">CGMCC 1.16275</strain>
    </source>
</reference>
<dbReference type="EMBL" id="JBHTCM010000005">
    <property type="protein sequence ID" value="MFC7332370.1"/>
    <property type="molecule type" value="Genomic_DNA"/>
</dbReference>
<comment type="caution">
    <text evidence="1">The sequence shown here is derived from an EMBL/GenBank/DDBJ whole genome shotgun (WGS) entry which is preliminary data.</text>
</comment>
<sequence length="151" mass="16106">MDSARHRIIGVLTAGALIFPAGPVGAEEAVQEPAAVVVRVTGIRHPAGMLYVGICSAATFLKPTCDANQGQRVDSVSDHVFRFEDLPSGTYAVQVLHDTNGDGKMEQDQWGAPLEPTGFSRDAIGYYGPPDFESAAFAFDGKEIVISVKIR</sequence>
<name>A0ABW2KTM0_9PROT</name>
<accession>A0ABW2KTM0</accession>
<evidence type="ECO:0000313" key="2">
    <source>
        <dbReference type="Proteomes" id="UP001596456"/>
    </source>
</evidence>
<protein>
    <submittedName>
        <fullName evidence="1">DUF2141 domain-containing protein</fullName>
    </submittedName>
</protein>
<dbReference type="Pfam" id="PF09912">
    <property type="entry name" value="DUF2141"/>
    <property type="match status" value="1"/>
</dbReference>
<keyword evidence="2" id="KW-1185">Reference proteome</keyword>
<gene>
    <name evidence="1" type="ORF">ACFQPS_04285</name>
</gene>
<organism evidence="1 2">
    <name type="scientific">Rhodocista pekingensis</name>
    <dbReference type="NCBI Taxonomy" id="201185"/>
    <lineage>
        <taxon>Bacteria</taxon>
        <taxon>Pseudomonadati</taxon>
        <taxon>Pseudomonadota</taxon>
        <taxon>Alphaproteobacteria</taxon>
        <taxon>Rhodospirillales</taxon>
        <taxon>Azospirillaceae</taxon>
        <taxon>Rhodocista</taxon>
    </lineage>
</organism>
<dbReference type="RefSeq" id="WP_377356736.1">
    <property type="nucleotide sequence ID" value="NZ_JBHTCM010000005.1"/>
</dbReference>
<dbReference type="InterPro" id="IPR018673">
    <property type="entry name" value="DUF2141"/>
</dbReference>